<feature type="transmembrane region" description="Helical" evidence="7">
    <location>
        <begin position="12"/>
        <end position="37"/>
    </location>
</feature>
<evidence type="ECO:0000256" key="3">
    <source>
        <dbReference type="ARBA" id="ARBA00022741"/>
    </source>
</evidence>
<evidence type="ECO:0000259" key="9">
    <source>
        <dbReference type="PROSITE" id="PS50929"/>
    </source>
</evidence>
<dbReference type="GO" id="GO:0016020">
    <property type="term" value="C:membrane"/>
    <property type="evidence" value="ECO:0007669"/>
    <property type="project" value="UniProtKB-SubCell"/>
</dbReference>
<evidence type="ECO:0000256" key="5">
    <source>
        <dbReference type="ARBA" id="ARBA00022989"/>
    </source>
</evidence>
<dbReference type="SMART" id="SM00382">
    <property type="entry name" value="AAA"/>
    <property type="match status" value="1"/>
</dbReference>
<dbReference type="SUPFAM" id="SSF52540">
    <property type="entry name" value="P-loop containing nucleoside triphosphate hydrolases"/>
    <property type="match status" value="1"/>
</dbReference>
<evidence type="ECO:0000256" key="7">
    <source>
        <dbReference type="SAM" id="Phobius"/>
    </source>
</evidence>
<gene>
    <name evidence="10" type="ORF">ISF_00297</name>
</gene>
<dbReference type="Pfam" id="PF00005">
    <property type="entry name" value="ABC_tran"/>
    <property type="match status" value="1"/>
</dbReference>
<dbReference type="InterPro" id="IPR003439">
    <property type="entry name" value="ABC_transporter-like_ATP-bd"/>
</dbReference>
<feature type="transmembrane region" description="Helical" evidence="7">
    <location>
        <begin position="57"/>
        <end position="79"/>
    </location>
</feature>
<keyword evidence="6 7" id="KW-0472">Membrane</keyword>
<keyword evidence="11" id="KW-1185">Reference proteome</keyword>
<sequence>MRTLLTALDAQHTAHLALGVITTMIGALTTPAFAIVLAKLLAVMWSAGNRAAEGRLWALYLFIVAVIDGICTGLGRYLLESSAQAWVDSVRRSALECVLRQPKSWFSDDKNSQARVAEAFNVHAEEMRNLVGRFLPNIVAVTTMVAASVAWALIIRWDLTLVALAPLPVVVLVLKTYTRLGREWEVRCADAAEETGQIVAEVLAFGRTIAHCSLDGHFFSSFAQAIARCFHLGNRRAWRTCPLFGLYQAFSYVLTALVFYYGTKLLTSHSRTAASVDSVLQVLNLLLFSFGTATELLSTMPQITVTTAAAARVLSYTKLPRGELPPETGDYSHGGRAALLPIRMRDLSFTFPNHPDRATLAGVTLNIQPGQCTVLVSTSGGGKSTLLALLLGLHRPDANATESAFTYADIPFAAMDLRHLRAAVGYVPQAPFLFPGSIADNIAYGLDAQSPLRHRSNVRAAARDAGIDDFVLSLPDGYDTLVGDGAGATRLSGGQAQRVTIARALARRPSLLVMDEPTSALDEESSVAVRACVVELVARWRAERRPAAVVVATHSISMMRVADVLVVMEEGRVVEKGAFEDLWFSGDAFRRLVRQSQDAS</sequence>
<feature type="transmembrane region" description="Helical" evidence="7">
    <location>
        <begin position="160"/>
        <end position="177"/>
    </location>
</feature>
<dbReference type="InterPro" id="IPR003593">
    <property type="entry name" value="AAA+_ATPase"/>
</dbReference>
<dbReference type="GO" id="GO:0005524">
    <property type="term" value="F:ATP binding"/>
    <property type="evidence" value="ECO:0007669"/>
    <property type="project" value="UniProtKB-KW"/>
</dbReference>
<dbReference type="GO" id="GO:0140359">
    <property type="term" value="F:ABC-type transporter activity"/>
    <property type="evidence" value="ECO:0007669"/>
    <property type="project" value="InterPro"/>
</dbReference>
<dbReference type="CDD" id="cd18578">
    <property type="entry name" value="ABC_6TM_Pgp_ABCB1_D2_like"/>
    <property type="match status" value="1"/>
</dbReference>
<feature type="domain" description="ABC transporter" evidence="8">
    <location>
        <begin position="342"/>
        <end position="595"/>
    </location>
</feature>
<dbReference type="Proteomes" id="UP000076744">
    <property type="component" value="Unassembled WGS sequence"/>
</dbReference>
<accession>A0A168E5C8</accession>
<keyword evidence="2 7" id="KW-0812">Transmembrane</keyword>
<feature type="domain" description="ABC transmembrane type-1" evidence="9">
    <location>
        <begin position="17"/>
        <end position="302"/>
    </location>
</feature>
<dbReference type="STRING" id="1081104.A0A168E5C8"/>
<evidence type="ECO:0000256" key="1">
    <source>
        <dbReference type="ARBA" id="ARBA00004141"/>
    </source>
</evidence>
<dbReference type="SUPFAM" id="SSF90123">
    <property type="entry name" value="ABC transporter transmembrane region"/>
    <property type="match status" value="1"/>
</dbReference>
<dbReference type="InterPro" id="IPR011527">
    <property type="entry name" value="ABC1_TM_dom"/>
</dbReference>
<dbReference type="EMBL" id="AZHB01000001">
    <property type="protein sequence ID" value="OAA73396.1"/>
    <property type="molecule type" value="Genomic_DNA"/>
</dbReference>
<dbReference type="InterPro" id="IPR036640">
    <property type="entry name" value="ABC1_TM_sf"/>
</dbReference>
<dbReference type="RefSeq" id="XP_018708354.1">
    <property type="nucleotide sequence ID" value="XM_018843904.1"/>
</dbReference>
<dbReference type="PROSITE" id="PS50929">
    <property type="entry name" value="ABC_TM1F"/>
    <property type="match status" value="1"/>
</dbReference>
<keyword evidence="3" id="KW-0547">Nucleotide-binding</keyword>
<dbReference type="AlphaFoldDB" id="A0A168E5C8"/>
<dbReference type="PROSITE" id="PS50893">
    <property type="entry name" value="ABC_TRANSPORTER_2"/>
    <property type="match status" value="1"/>
</dbReference>
<evidence type="ECO:0000256" key="6">
    <source>
        <dbReference type="ARBA" id="ARBA00023136"/>
    </source>
</evidence>
<evidence type="ECO:0000259" key="8">
    <source>
        <dbReference type="PROSITE" id="PS50893"/>
    </source>
</evidence>
<dbReference type="PANTHER" id="PTHR24221:SF288">
    <property type="entry name" value="P-LOOP CONTAINING NUCLEOSIDE TRIPHOSPHATE HYDROLASE PROTEIN"/>
    <property type="match status" value="1"/>
</dbReference>
<evidence type="ECO:0000313" key="10">
    <source>
        <dbReference type="EMBL" id="OAA73396.1"/>
    </source>
</evidence>
<dbReference type="OrthoDB" id="6500128at2759"/>
<dbReference type="Gene3D" id="3.40.50.300">
    <property type="entry name" value="P-loop containing nucleotide triphosphate hydrolases"/>
    <property type="match status" value="1"/>
</dbReference>
<evidence type="ECO:0000256" key="4">
    <source>
        <dbReference type="ARBA" id="ARBA00022840"/>
    </source>
</evidence>
<evidence type="ECO:0000256" key="2">
    <source>
        <dbReference type="ARBA" id="ARBA00022692"/>
    </source>
</evidence>
<keyword evidence="4" id="KW-0067">ATP-binding</keyword>
<dbReference type="PANTHER" id="PTHR24221">
    <property type="entry name" value="ATP-BINDING CASSETTE SUB-FAMILY B"/>
    <property type="match status" value="1"/>
</dbReference>
<comment type="caution">
    <text evidence="10">The sequence shown here is derived from an EMBL/GenBank/DDBJ whole genome shotgun (WGS) entry which is preliminary data.</text>
</comment>
<dbReference type="PROSITE" id="PS00211">
    <property type="entry name" value="ABC_TRANSPORTER_1"/>
    <property type="match status" value="1"/>
</dbReference>
<dbReference type="GO" id="GO:0016887">
    <property type="term" value="F:ATP hydrolysis activity"/>
    <property type="evidence" value="ECO:0007669"/>
    <property type="project" value="InterPro"/>
</dbReference>
<dbReference type="Gene3D" id="1.20.1560.10">
    <property type="entry name" value="ABC transporter type 1, transmembrane domain"/>
    <property type="match status" value="1"/>
</dbReference>
<dbReference type="InterPro" id="IPR027417">
    <property type="entry name" value="P-loop_NTPase"/>
</dbReference>
<evidence type="ECO:0000313" key="11">
    <source>
        <dbReference type="Proteomes" id="UP000076744"/>
    </source>
</evidence>
<keyword evidence="5 7" id="KW-1133">Transmembrane helix</keyword>
<dbReference type="GeneID" id="30016589"/>
<dbReference type="Pfam" id="PF00664">
    <property type="entry name" value="ABC_membrane"/>
    <property type="match status" value="1"/>
</dbReference>
<organism evidence="10 11">
    <name type="scientific">Cordyceps fumosorosea (strain ARSEF 2679)</name>
    <name type="common">Isaria fumosorosea</name>
    <dbReference type="NCBI Taxonomy" id="1081104"/>
    <lineage>
        <taxon>Eukaryota</taxon>
        <taxon>Fungi</taxon>
        <taxon>Dikarya</taxon>
        <taxon>Ascomycota</taxon>
        <taxon>Pezizomycotina</taxon>
        <taxon>Sordariomycetes</taxon>
        <taxon>Hypocreomycetidae</taxon>
        <taxon>Hypocreales</taxon>
        <taxon>Cordycipitaceae</taxon>
        <taxon>Cordyceps</taxon>
    </lineage>
</organism>
<name>A0A168E5C8_CORFA</name>
<reference evidence="10 11" key="1">
    <citation type="journal article" date="2016" name="Genome Biol. Evol.">
        <title>Divergent and convergent evolution of fungal pathogenicity.</title>
        <authorList>
            <person name="Shang Y."/>
            <person name="Xiao G."/>
            <person name="Zheng P."/>
            <person name="Cen K."/>
            <person name="Zhan S."/>
            <person name="Wang C."/>
        </authorList>
    </citation>
    <scope>NUCLEOTIDE SEQUENCE [LARGE SCALE GENOMIC DNA]</scope>
    <source>
        <strain evidence="10 11">ARSEF 2679</strain>
    </source>
</reference>
<dbReference type="InterPro" id="IPR017871">
    <property type="entry name" value="ABC_transporter-like_CS"/>
</dbReference>
<dbReference type="InterPro" id="IPR039421">
    <property type="entry name" value="Type_1_exporter"/>
</dbReference>
<protein>
    <submittedName>
        <fullName evidence="10">A-Factor sex pheromone exporter</fullName>
    </submittedName>
</protein>
<feature type="transmembrane region" description="Helical" evidence="7">
    <location>
        <begin position="244"/>
        <end position="262"/>
    </location>
</feature>
<proteinExistence type="predicted"/>
<comment type="subcellular location">
    <subcellularLocation>
        <location evidence="1">Membrane</location>
        <topology evidence="1">Multi-pass membrane protein</topology>
    </subcellularLocation>
</comment>